<dbReference type="Proteomes" id="UP000293671">
    <property type="component" value="Unassembled WGS sequence"/>
</dbReference>
<dbReference type="Pfam" id="PF01774">
    <property type="entry name" value="UreD"/>
    <property type="match status" value="1"/>
</dbReference>
<keyword evidence="3" id="KW-0963">Cytoplasm</keyword>
<evidence type="ECO:0000256" key="2">
    <source>
        <dbReference type="ARBA" id="ARBA00023186"/>
    </source>
</evidence>
<comment type="similarity">
    <text evidence="1 3">Belongs to the UreD family.</text>
</comment>
<protein>
    <recommendedName>
        <fullName evidence="3">Urease accessory protein UreD</fullName>
    </recommendedName>
</protein>
<evidence type="ECO:0000256" key="1">
    <source>
        <dbReference type="ARBA" id="ARBA00007177"/>
    </source>
</evidence>
<name>A0A4Q7VZR0_9BURK</name>
<dbReference type="RefSeq" id="WP_130430148.1">
    <property type="nucleotide sequence ID" value="NZ_SHKP01000004.1"/>
</dbReference>
<organism evidence="4 5">
    <name type="scientific">Rivibacter subsaxonicus</name>
    <dbReference type="NCBI Taxonomy" id="457575"/>
    <lineage>
        <taxon>Bacteria</taxon>
        <taxon>Pseudomonadati</taxon>
        <taxon>Pseudomonadota</taxon>
        <taxon>Betaproteobacteria</taxon>
        <taxon>Burkholderiales</taxon>
        <taxon>Rivibacter</taxon>
    </lineage>
</organism>
<comment type="subcellular location">
    <subcellularLocation>
        <location evidence="3">Cytoplasm</location>
    </subcellularLocation>
</comment>
<dbReference type="GO" id="GO:0005737">
    <property type="term" value="C:cytoplasm"/>
    <property type="evidence" value="ECO:0007669"/>
    <property type="project" value="UniProtKB-SubCell"/>
</dbReference>
<comment type="subunit">
    <text evidence="3">UreD, UreF and UreG form a complex that acts as a GTP-hydrolysis-dependent molecular chaperone, activating the urease apoprotein by helping to assemble the nickel containing metallocenter of UreC. The UreE protein probably delivers the nickel.</text>
</comment>
<comment type="function">
    <text evidence="3">Required for maturation of urease via the functional incorporation of the urease nickel metallocenter.</text>
</comment>
<keyword evidence="2 3" id="KW-0143">Chaperone</keyword>
<keyword evidence="5" id="KW-1185">Reference proteome</keyword>
<dbReference type="HAMAP" id="MF_01384">
    <property type="entry name" value="UreD"/>
    <property type="match status" value="1"/>
</dbReference>
<dbReference type="PANTHER" id="PTHR33643:SF1">
    <property type="entry name" value="UREASE ACCESSORY PROTEIN D"/>
    <property type="match status" value="1"/>
</dbReference>
<dbReference type="AlphaFoldDB" id="A0A4Q7VZR0"/>
<dbReference type="InterPro" id="IPR002669">
    <property type="entry name" value="UreD"/>
</dbReference>
<dbReference type="EMBL" id="SHKP01000004">
    <property type="protein sequence ID" value="RZU02381.1"/>
    <property type="molecule type" value="Genomic_DNA"/>
</dbReference>
<dbReference type="OrthoDB" id="9798842at2"/>
<dbReference type="PANTHER" id="PTHR33643">
    <property type="entry name" value="UREASE ACCESSORY PROTEIN D"/>
    <property type="match status" value="1"/>
</dbReference>
<gene>
    <name evidence="3" type="primary">ureD</name>
    <name evidence="4" type="ORF">EV670_0404</name>
</gene>
<proteinExistence type="inferred from homology"/>
<dbReference type="GO" id="GO:0016151">
    <property type="term" value="F:nickel cation binding"/>
    <property type="evidence" value="ECO:0007669"/>
    <property type="project" value="UniProtKB-UniRule"/>
</dbReference>
<evidence type="ECO:0000313" key="4">
    <source>
        <dbReference type="EMBL" id="RZU02381.1"/>
    </source>
</evidence>
<accession>A0A4Q7VZR0</accession>
<evidence type="ECO:0000256" key="3">
    <source>
        <dbReference type="HAMAP-Rule" id="MF_01384"/>
    </source>
</evidence>
<comment type="caution">
    <text evidence="4">The sequence shown here is derived from an EMBL/GenBank/DDBJ whole genome shotgun (WGS) entry which is preliminary data.</text>
</comment>
<evidence type="ECO:0000313" key="5">
    <source>
        <dbReference type="Proteomes" id="UP000293671"/>
    </source>
</evidence>
<sequence>MTWHGHLKLDYRLDPHAAAPRTIGRGEHSGPLRVLQSLYPEGDAVCHHVLVHPPGGIVGGDVLQIEAQVDAGAHALITTPGATRFYRSGGPTARQSLAARVAAGARLEWLPLETLVHDAARASNHLRFELAPGATMIGWDLMALGLPASDARFEHGRFEQAIELAAVDGAGCDWIERGVLDLDDPALAALTRRRLQSPLGFGGRSVLATAWCAFGSAPTQIEREALVEAARAAWDQAPGAGGAELLAGVTSPHPRVLVLRAMADRVEPLMQRLLPVWAAWRHSMWALPACAPRVWRT</sequence>
<keyword evidence="3" id="KW-0996">Nickel insertion</keyword>
<reference evidence="4 5" key="1">
    <citation type="submission" date="2019-02" db="EMBL/GenBank/DDBJ databases">
        <title>Genomic Encyclopedia of Type Strains, Phase IV (KMG-IV): sequencing the most valuable type-strain genomes for metagenomic binning, comparative biology and taxonomic classification.</title>
        <authorList>
            <person name="Goeker M."/>
        </authorList>
    </citation>
    <scope>NUCLEOTIDE SEQUENCE [LARGE SCALE GENOMIC DNA]</scope>
    <source>
        <strain evidence="4 5">DSM 19570</strain>
    </source>
</reference>